<dbReference type="AlphaFoldDB" id="A0A0F9HL50"/>
<dbReference type="PANTHER" id="PTHR21087:SF16">
    <property type="entry name" value="SHIKIMATE KINASE 1, CHLOROPLASTIC"/>
    <property type="match status" value="1"/>
</dbReference>
<protein>
    <recommendedName>
        <fullName evidence="3">shikimate kinase</fullName>
        <ecNumber evidence="3">2.7.1.71</ecNumber>
    </recommendedName>
</protein>
<comment type="catalytic activity">
    <reaction evidence="10">
        <text>shikimate + ATP = 3-phosphoshikimate + ADP + H(+)</text>
        <dbReference type="Rhea" id="RHEA:13121"/>
        <dbReference type="ChEBI" id="CHEBI:15378"/>
        <dbReference type="ChEBI" id="CHEBI:30616"/>
        <dbReference type="ChEBI" id="CHEBI:36208"/>
        <dbReference type="ChEBI" id="CHEBI:145989"/>
        <dbReference type="ChEBI" id="CHEBI:456216"/>
        <dbReference type="EC" id="2.7.1.71"/>
    </reaction>
</comment>
<dbReference type="GO" id="GO:0005829">
    <property type="term" value="C:cytosol"/>
    <property type="evidence" value="ECO:0007669"/>
    <property type="project" value="TreeGrafter"/>
</dbReference>
<dbReference type="GO" id="GO:0009073">
    <property type="term" value="P:aromatic amino acid family biosynthetic process"/>
    <property type="evidence" value="ECO:0007669"/>
    <property type="project" value="UniProtKB-KW"/>
</dbReference>
<evidence type="ECO:0000256" key="1">
    <source>
        <dbReference type="ARBA" id="ARBA00004842"/>
    </source>
</evidence>
<dbReference type="GO" id="GO:0004765">
    <property type="term" value="F:shikimate kinase activity"/>
    <property type="evidence" value="ECO:0007669"/>
    <property type="project" value="UniProtKB-EC"/>
</dbReference>
<comment type="similarity">
    <text evidence="2">Belongs to the shikimate kinase family.</text>
</comment>
<keyword evidence="7" id="KW-0418">Kinase</keyword>
<evidence type="ECO:0000256" key="8">
    <source>
        <dbReference type="ARBA" id="ARBA00022840"/>
    </source>
</evidence>
<dbReference type="GO" id="GO:0005524">
    <property type="term" value="F:ATP binding"/>
    <property type="evidence" value="ECO:0007669"/>
    <property type="project" value="UniProtKB-KW"/>
</dbReference>
<gene>
    <name evidence="11" type="ORF">LCGC14_1984520</name>
</gene>
<evidence type="ECO:0000256" key="3">
    <source>
        <dbReference type="ARBA" id="ARBA00012154"/>
    </source>
</evidence>
<comment type="caution">
    <text evidence="11">The sequence shown here is derived from an EMBL/GenBank/DDBJ whole genome shotgun (WGS) entry which is preliminary data.</text>
</comment>
<keyword evidence="4" id="KW-0028">Amino-acid biosynthesis</keyword>
<proteinExistence type="inferred from homology"/>
<evidence type="ECO:0000256" key="6">
    <source>
        <dbReference type="ARBA" id="ARBA00022741"/>
    </source>
</evidence>
<dbReference type="CDD" id="cd00464">
    <property type="entry name" value="SK"/>
    <property type="match status" value="1"/>
</dbReference>
<evidence type="ECO:0000256" key="4">
    <source>
        <dbReference type="ARBA" id="ARBA00022605"/>
    </source>
</evidence>
<evidence type="ECO:0000256" key="10">
    <source>
        <dbReference type="ARBA" id="ARBA00048567"/>
    </source>
</evidence>
<dbReference type="Gene3D" id="3.40.50.300">
    <property type="entry name" value="P-loop containing nucleotide triphosphate hydrolases"/>
    <property type="match status" value="1"/>
</dbReference>
<dbReference type="UniPathway" id="UPA00053">
    <property type="reaction ID" value="UER00088"/>
</dbReference>
<evidence type="ECO:0000256" key="5">
    <source>
        <dbReference type="ARBA" id="ARBA00022679"/>
    </source>
</evidence>
<dbReference type="PRINTS" id="PR01100">
    <property type="entry name" value="SHIKIMTKNASE"/>
</dbReference>
<dbReference type="EC" id="2.7.1.71" evidence="3"/>
<dbReference type="InterPro" id="IPR000623">
    <property type="entry name" value="Shikimate_kinase/TSH1"/>
</dbReference>
<dbReference type="InterPro" id="IPR027417">
    <property type="entry name" value="P-loop_NTPase"/>
</dbReference>
<organism evidence="11">
    <name type="scientific">marine sediment metagenome</name>
    <dbReference type="NCBI Taxonomy" id="412755"/>
    <lineage>
        <taxon>unclassified sequences</taxon>
        <taxon>metagenomes</taxon>
        <taxon>ecological metagenomes</taxon>
    </lineage>
</organism>
<dbReference type="SUPFAM" id="SSF52540">
    <property type="entry name" value="P-loop containing nucleoside triphosphate hydrolases"/>
    <property type="match status" value="1"/>
</dbReference>
<dbReference type="GO" id="GO:0008652">
    <property type="term" value="P:amino acid biosynthetic process"/>
    <property type="evidence" value="ECO:0007669"/>
    <property type="project" value="UniProtKB-KW"/>
</dbReference>
<evidence type="ECO:0000256" key="7">
    <source>
        <dbReference type="ARBA" id="ARBA00022777"/>
    </source>
</evidence>
<dbReference type="PANTHER" id="PTHR21087">
    <property type="entry name" value="SHIKIMATE KINASE"/>
    <property type="match status" value="1"/>
</dbReference>
<dbReference type="InterPro" id="IPR023000">
    <property type="entry name" value="Shikimate_kinase_CS"/>
</dbReference>
<dbReference type="InterPro" id="IPR031322">
    <property type="entry name" value="Shikimate/glucono_kinase"/>
</dbReference>
<dbReference type="HAMAP" id="MF_00109">
    <property type="entry name" value="Shikimate_kinase"/>
    <property type="match status" value="1"/>
</dbReference>
<keyword evidence="8" id="KW-0067">ATP-binding</keyword>
<keyword evidence="9" id="KW-0057">Aromatic amino acid biosynthesis</keyword>
<accession>A0A0F9HL50</accession>
<dbReference type="EMBL" id="LAZR01022270">
    <property type="protein sequence ID" value="KKL82460.1"/>
    <property type="molecule type" value="Genomic_DNA"/>
</dbReference>
<dbReference type="PROSITE" id="PS01128">
    <property type="entry name" value="SHIKIMATE_KINASE"/>
    <property type="match status" value="1"/>
</dbReference>
<reference evidence="11" key="1">
    <citation type="journal article" date="2015" name="Nature">
        <title>Complex archaea that bridge the gap between prokaryotes and eukaryotes.</title>
        <authorList>
            <person name="Spang A."/>
            <person name="Saw J.H."/>
            <person name="Jorgensen S.L."/>
            <person name="Zaremba-Niedzwiedzka K."/>
            <person name="Martijn J."/>
            <person name="Lind A.E."/>
            <person name="van Eijk R."/>
            <person name="Schleper C."/>
            <person name="Guy L."/>
            <person name="Ettema T.J."/>
        </authorList>
    </citation>
    <scope>NUCLEOTIDE SEQUENCE</scope>
</reference>
<evidence type="ECO:0000313" key="11">
    <source>
        <dbReference type="EMBL" id="KKL82460.1"/>
    </source>
</evidence>
<keyword evidence="6" id="KW-0547">Nucleotide-binding</keyword>
<evidence type="ECO:0000256" key="9">
    <source>
        <dbReference type="ARBA" id="ARBA00023141"/>
    </source>
</evidence>
<comment type="pathway">
    <text evidence="1">Metabolic intermediate biosynthesis; chorismate biosynthesis; chorismate from D-erythrose 4-phosphate and phosphoenolpyruvate: step 5/7.</text>
</comment>
<name>A0A0F9HL50_9ZZZZ</name>
<keyword evidence="5" id="KW-0808">Transferase</keyword>
<evidence type="ECO:0000256" key="2">
    <source>
        <dbReference type="ARBA" id="ARBA00006997"/>
    </source>
</evidence>
<dbReference type="Pfam" id="PF01202">
    <property type="entry name" value="SKI"/>
    <property type="match status" value="1"/>
</dbReference>
<sequence>MNIVLTGFMGTGKSKIGKGLATELRMGYLDTDELIEEREKDSISAIFKKKGEEYFRHLETKVVKEVALLDNFVISTGGGVVLREGNIRLLKKNALIICLFASLEVIVKRTKGNEERPLLEVNNQKKRVEELLAMRRPYYDKADLKIDTSTLDSKKAVEEIVKFLERRNIN</sequence>
<dbReference type="GO" id="GO:0009423">
    <property type="term" value="P:chorismate biosynthetic process"/>
    <property type="evidence" value="ECO:0007669"/>
    <property type="project" value="UniProtKB-UniPathway"/>
</dbReference>